<dbReference type="FunFam" id="3.10.320.10:FF:000001">
    <property type="entry name" value="HLA class II histocompatibility antigen, DRB1-1 beta chain"/>
    <property type="match status" value="1"/>
</dbReference>
<evidence type="ECO:0000256" key="4">
    <source>
        <dbReference type="ARBA" id="ARBA00022989"/>
    </source>
</evidence>
<dbReference type="EMBL" id="GL193799">
    <property type="protein sequence ID" value="EFB17881.1"/>
    <property type="molecule type" value="Genomic_DNA"/>
</dbReference>
<dbReference type="PANTHER" id="PTHR19944:SF101">
    <property type="entry name" value="HLA CLASS II HISTOCOMPATIBILITY ANTIGEN, DQ BETA 1 CHAIN"/>
    <property type="match status" value="1"/>
</dbReference>
<dbReference type="InterPro" id="IPR011162">
    <property type="entry name" value="MHC_I/II-like_Ag-recog"/>
</dbReference>
<keyword evidence="3" id="KW-0391">Immunity</keyword>
<dbReference type="HOGENOM" id="CLU_047501_13_1_1"/>
<reference evidence="10" key="1">
    <citation type="journal article" date="2010" name="Nature">
        <title>The sequence and de novo assembly of the giant panda genome.</title>
        <authorList>
            <person name="Li R."/>
            <person name="Fan W."/>
            <person name="Tian G."/>
            <person name="Zhu H."/>
            <person name="He L."/>
            <person name="Cai J."/>
            <person name="Huang Q."/>
            <person name="Cai Q."/>
            <person name="Li B."/>
            <person name="Bai Y."/>
            <person name="Zhang Z."/>
            <person name="Zhang Y."/>
            <person name="Wang W."/>
            <person name="Li J."/>
            <person name="Wei F."/>
            <person name="Li H."/>
            <person name="Jian M."/>
            <person name="Li J."/>
            <person name="Zhang Z."/>
            <person name="Nielsen R."/>
            <person name="Li D."/>
            <person name="Gu W."/>
            <person name="Yang Z."/>
            <person name="Xuan Z."/>
            <person name="Ryder O.A."/>
            <person name="Leung F.C."/>
            <person name="Zhou Y."/>
            <person name="Cao J."/>
            <person name="Sun X."/>
            <person name="Fu Y."/>
            <person name="Fang X."/>
            <person name="Guo X."/>
            <person name="Wang B."/>
            <person name="Hou R."/>
            <person name="Shen F."/>
            <person name="Mu B."/>
            <person name="Ni P."/>
            <person name="Lin R."/>
            <person name="Qian W."/>
            <person name="Wang G."/>
            <person name="Yu C."/>
            <person name="Nie W."/>
            <person name="Wang J."/>
            <person name="Wu Z."/>
            <person name="Liang H."/>
            <person name="Min J."/>
            <person name="Wu Q."/>
            <person name="Cheng S."/>
            <person name="Ruan J."/>
            <person name="Wang M."/>
            <person name="Shi Z."/>
            <person name="Wen M."/>
            <person name="Liu B."/>
            <person name="Ren X."/>
            <person name="Zheng H."/>
            <person name="Dong D."/>
            <person name="Cook K."/>
            <person name="Shan G."/>
            <person name="Zhang H."/>
            <person name="Kosiol C."/>
            <person name="Xie X."/>
            <person name="Lu Z."/>
            <person name="Zheng H."/>
            <person name="Li Y."/>
            <person name="Steiner C.C."/>
            <person name="Lam T.T."/>
            <person name="Lin S."/>
            <person name="Zhang Q."/>
            <person name="Li G."/>
            <person name="Tian J."/>
            <person name="Gong T."/>
            <person name="Liu H."/>
            <person name="Zhang D."/>
            <person name="Fang L."/>
            <person name="Ye C."/>
            <person name="Zhang J."/>
            <person name="Hu W."/>
            <person name="Xu A."/>
            <person name="Ren Y."/>
            <person name="Zhang G."/>
            <person name="Bruford M.W."/>
            <person name="Li Q."/>
            <person name="Ma L."/>
            <person name="Guo Y."/>
            <person name="An N."/>
            <person name="Hu Y."/>
            <person name="Zheng Y."/>
            <person name="Shi Y."/>
            <person name="Li Z."/>
            <person name="Liu Q."/>
            <person name="Chen Y."/>
            <person name="Zhao J."/>
            <person name="Qu N."/>
            <person name="Zhao S."/>
            <person name="Tian F."/>
            <person name="Wang X."/>
            <person name="Wang H."/>
            <person name="Xu L."/>
            <person name="Liu X."/>
            <person name="Vinar T."/>
            <person name="Wang Y."/>
            <person name="Lam T.W."/>
            <person name="Yiu S.M."/>
            <person name="Liu S."/>
            <person name="Zhang H."/>
            <person name="Li D."/>
            <person name="Huang Y."/>
            <person name="Wang X."/>
            <person name="Yang G."/>
            <person name="Jiang Z."/>
            <person name="Wang J."/>
            <person name="Qin N."/>
            <person name="Li L."/>
            <person name="Li J."/>
            <person name="Bolund L."/>
            <person name="Kristiansen K."/>
            <person name="Wong G.K."/>
            <person name="Olson M."/>
            <person name="Zhang X."/>
            <person name="Li S."/>
            <person name="Yang H."/>
            <person name="Wang J."/>
            <person name="Wang J."/>
        </authorList>
    </citation>
    <scope>NUCLEOTIDE SEQUENCE [LARGE SCALE GENOMIC DNA]</scope>
</reference>
<evidence type="ECO:0000256" key="2">
    <source>
        <dbReference type="ARBA" id="ARBA00022692"/>
    </source>
</evidence>
<keyword evidence="7" id="KW-0325">Glycoprotein</keyword>
<keyword evidence="8" id="KW-0491">MHC II</keyword>
<evidence type="ECO:0000259" key="9">
    <source>
        <dbReference type="SMART" id="SM00921"/>
    </source>
</evidence>
<evidence type="ECO:0000256" key="8">
    <source>
        <dbReference type="ARBA" id="ARBA00023182"/>
    </source>
</evidence>
<protein>
    <recommendedName>
        <fullName evidence="9">MHC class II beta chain N-terminal domain-containing protein</fullName>
    </recommendedName>
</protein>
<dbReference type="SMART" id="SM00921">
    <property type="entry name" value="MHC_II_beta"/>
    <property type="match status" value="1"/>
</dbReference>
<dbReference type="InParanoid" id="D2HZG8"/>
<evidence type="ECO:0000256" key="6">
    <source>
        <dbReference type="ARBA" id="ARBA00023136"/>
    </source>
</evidence>
<accession>D2HZG8</accession>
<keyword evidence="2" id="KW-0812">Transmembrane</keyword>
<evidence type="ECO:0000313" key="10">
    <source>
        <dbReference type="EMBL" id="EFB17881.1"/>
    </source>
</evidence>
<keyword evidence="4" id="KW-1133">Transmembrane helix</keyword>
<dbReference type="Gene3D" id="3.10.320.10">
    <property type="entry name" value="Class II Histocompatibility Antigen, M Beta Chain, Chain B, domain 1"/>
    <property type="match status" value="1"/>
</dbReference>
<sequence length="87" mass="10329">MEMFKGECYFTNGTERVRAVVRCIYNQEEYVRFDSDVGEFRPVTELGRPDAEYFNQQKDYLEQTRAAVDTVCRHNYGVLDSFLVQRQ</sequence>
<keyword evidence="5" id="KW-1064">Adaptive immunity</keyword>
<dbReference type="InterPro" id="IPR000353">
    <property type="entry name" value="MHC_II_b_N"/>
</dbReference>
<feature type="non-terminal residue" evidence="10">
    <location>
        <position position="87"/>
    </location>
</feature>
<proteinExistence type="predicted"/>
<dbReference type="PANTHER" id="PTHR19944">
    <property type="entry name" value="MHC CLASS II-RELATED"/>
    <property type="match status" value="1"/>
</dbReference>
<dbReference type="GO" id="GO:0002250">
    <property type="term" value="P:adaptive immune response"/>
    <property type="evidence" value="ECO:0007669"/>
    <property type="project" value="UniProtKB-KW"/>
</dbReference>
<evidence type="ECO:0000256" key="1">
    <source>
        <dbReference type="ARBA" id="ARBA00004479"/>
    </source>
</evidence>
<comment type="subcellular location">
    <subcellularLocation>
        <location evidence="1">Membrane</location>
        <topology evidence="1">Single-pass type I membrane protein</topology>
    </subcellularLocation>
</comment>
<dbReference type="GO" id="GO:0042613">
    <property type="term" value="C:MHC class II protein complex"/>
    <property type="evidence" value="ECO:0007669"/>
    <property type="project" value="UniProtKB-KW"/>
</dbReference>
<dbReference type="SUPFAM" id="SSF54452">
    <property type="entry name" value="MHC antigen-recognition domain"/>
    <property type="match status" value="1"/>
</dbReference>
<dbReference type="Pfam" id="PF00969">
    <property type="entry name" value="MHC_II_beta"/>
    <property type="match status" value="1"/>
</dbReference>
<name>D2HZG8_AILME</name>
<organism evidence="10">
    <name type="scientific">Ailuropoda melanoleuca</name>
    <name type="common">Giant panda</name>
    <dbReference type="NCBI Taxonomy" id="9646"/>
    <lineage>
        <taxon>Eukaryota</taxon>
        <taxon>Metazoa</taxon>
        <taxon>Chordata</taxon>
        <taxon>Craniata</taxon>
        <taxon>Vertebrata</taxon>
        <taxon>Euteleostomi</taxon>
        <taxon>Mammalia</taxon>
        <taxon>Eutheria</taxon>
        <taxon>Laurasiatheria</taxon>
        <taxon>Carnivora</taxon>
        <taxon>Caniformia</taxon>
        <taxon>Ursidae</taxon>
        <taxon>Ailuropoda</taxon>
    </lineage>
</organism>
<keyword evidence="6" id="KW-0472">Membrane</keyword>
<gene>
    <name evidence="10" type="ORF">PANDA_018207</name>
</gene>
<dbReference type="AlphaFoldDB" id="D2HZG8"/>
<dbReference type="InterPro" id="IPR050160">
    <property type="entry name" value="MHC/Immunoglobulin"/>
</dbReference>
<evidence type="ECO:0000256" key="5">
    <source>
        <dbReference type="ARBA" id="ARBA00023130"/>
    </source>
</evidence>
<dbReference type="InterPro" id="IPR014745">
    <property type="entry name" value="MHC_II_a/b_N"/>
</dbReference>
<evidence type="ECO:0000256" key="7">
    <source>
        <dbReference type="ARBA" id="ARBA00023180"/>
    </source>
</evidence>
<evidence type="ECO:0000256" key="3">
    <source>
        <dbReference type="ARBA" id="ARBA00022859"/>
    </source>
</evidence>
<feature type="domain" description="MHC class II beta chain N-terminal" evidence="9">
    <location>
        <begin position="6"/>
        <end position="80"/>
    </location>
</feature>
<dbReference type="GO" id="GO:0002504">
    <property type="term" value="P:antigen processing and presentation of peptide or polysaccharide antigen via MHC class II"/>
    <property type="evidence" value="ECO:0007669"/>
    <property type="project" value="UniProtKB-KW"/>
</dbReference>